<name>A0A498JFQ3_MALDO</name>
<gene>
    <name evidence="2" type="ORF">DVH24_011898</name>
</gene>
<accession>A0A498JFQ3</accession>
<evidence type="ECO:0000313" key="2">
    <source>
        <dbReference type="EMBL" id="RXH92874.1"/>
    </source>
</evidence>
<comment type="caution">
    <text evidence="2">The sequence shown here is derived from an EMBL/GenBank/DDBJ whole genome shotgun (WGS) entry which is preliminary data.</text>
</comment>
<dbReference type="AlphaFoldDB" id="A0A498JFQ3"/>
<proteinExistence type="predicted"/>
<keyword evidence="3" id="KW-1185">Reference proteome</keyword>
<feature type="region of interest" description="Disordered" evidence="1">
    <location>
        <begin position="136"/>
        <end position="174"/>
    </location>
</feature>
<feature type="compositionally biased region" description="Basic and acidic residues" evidence="1">
    <location>
        <begin position="91"/>
        <end position="109"/>
    </location>
</feature>
<dbReference type="Proteomes" id="UP000290289">
    <property type="component" value="Chromosome 7"/>
</dbReference>
<evidence type="ECO:0000313" key="3">
    <source>
        <dbReference type="Proteomes" id="UP000290289"/>
    </source>
</evidence>
<feature type="region of interest" description="Disordered" evidence="1">
    <location>
        <begin position="82"/>
        <end position="120"/>
    </location>
</feature>
<protein>
    <submittedName>
        <fullName evidence="2">Uncharacterized protein</fullName>
    </submittedName>
</protein>
<evidence type="ECO:0000256" key="1">
    <source>
        <dbReference type="SAM" id="MobiDB-lite"/>
    </source>
</evidence>
<reference evidence="2 3" key="1">
    <citation type="submission" date="2018-10" db="EMBL/GenBank/DDBJ databases">
        <title>A high-quality apple genome assembly.</title>
        <authorList>
            <person name="Hu J."/>
        </authorList>
    </citation>
    <scope>NUCLEOTIDE SEQUENCE [LARGE SCALE GENOMIC DNA]</scope>
    <source>
        <strain evidence="3">cv. HFTH1</strain>
        <tissue evidence="2">Young leaf</tissue>
    </source>
</reference>
<feature type="compositionally biased region" description="Polar residues" evidence="1">
    <location>
        <begin position="162"/>
        <end position="174"/>
    </location>
</feature>
<dbReference type="EMBL" id="RDQH01000333">
    <property type="protein sequence ID" value="RXH92874.1"/>
    <property type="molecule type" value="Genomic_DNA"/>
</dbReference>
<sequence>MAHSSPNVNLSGTMYMGKKGEGIHPSKSFPLIDDAIVVLVEKHNMLLKNTHVTVLMANCSCWMRRTSTARAPAVENRFKTVPLAGTGASKGDPKPEEGTVAGDDDRGEGGESATGDEECEVDGAVLDGEEAAETCLGESARDLAGDDAGDCAPVEASKNDAIRTQNDAAETSHL</sequence>
<organism evidence="2 3">
    <name type="scientific">Malus domestica</name>
    <name type="common">Apple</name>
    <name type="synonym">Pyrus malus</name>
    <dbReference type="NCBI Taxonomy" id="3750"/>
    <lineage>
        <taxon>Eukaryota</taxon>
        <taxon>Viridiplantae</taxon>
        <taxon>Streptophyta</taxon>
        <taxon>Embryophyta</taxon>
        <taxon>Tracheophyta</taxon>
        <taxon>Spermatophyta</taxon>
        <taxon>Magnoliopsida</taxon>
        <taxon>eudicotyledons</taxon>
        <taxon>Gunneridae</taxon>
        <taxon>Pentapetalae</taxon>
        <taxon>rosids</taxon>
        <taxon>fabids</taxon>
        <taxon>Rosales</taxon>
        <taxon>Rosaceae</taxon>
        <taxon>Amygdaloideae</taxon>
        <taxon>Maleae</taxon>
        <taxon>Malus</taxon>
    </lineage>
</organism>